<dbReference type="Proteomes" id="UP001060215">
    <property type="component" value="Chromosome 4"/>
</dbReference>
<proteinExistence type="predicted"/>
<keyword evidence="2" id="KW-1185">Reference proteome</keyword>
<evidence type="ECO:0000313" key="2">
    <source>
        <dbReference type="Proteomes" id="UP001060215"/>
    </source>
</evidence>
<name>A0ACC0HT87_9ERIC</name>
<organism evidence="1 2">
    <name type="scientific">Camellia lanceoleosa</name>
    <dbReference type="NCBI Taxonomy" id="1840588"/>
    <lineage>
        <taxon>Eukaryota</taxon>
        <taxon>Viridiplantae</taxon>
        <taxon>Streptophyta</taxon>
        <taxon>Embryophyta</taxon>
        <taxon>Tracheophyta</taxon>
        <taxon>Spermatophyta</taxon>
        <taxon>Magnoliopsida</taxon>
        <taxon>eudicotyledons</taxon>
        <taxon>Gunneridae</taxon>
        <taxon>Pentapetalae</taxon>
        <taxon>asterids</taxon>
        <taxon>Ericales</taxon>
        <taxon>Theaceae</taxon>
        <taxon>Camellia</taxon>
    </lineage>
</organism>
<protein>
    <submittedName>
        <fullName evidence="1">Subtilisin-like protease SBT1.8</fullName>
    </submittedName>
</protein>
<sequence>MLLEMKGARNTTFNGAQWIITVGAGTIDQNNVASLNLENGLTMEGTSYFLESVYITNTSIYYGKSNLSKAICNVSVLDSDEIAGKAVLCDTAPTLTYLDR</sequence>
<accession>A0ACC0HT87</accession>
<evidence type="ECO:0000313" key="1">
    <source>
        <dbReference type="EMBL" id="KAI8015161.1"/>
    </source>
</evidence>
<reference evidence="1 2" key="1">
    <citation type="journal article" date="2022" name="Plant J.">
        <title>Chromosome-level genome of Camellia lanceoleosa provides a valuable resource for understanding genome evolution and self-incompatibility.</title>
        <authorList>
            <person name="Gong W."/>
            <person name="Xiao S."/>
            <person name="Wang L."/>
            <person name="Liao Z."/>
            <person name="Chang Y."/>
            <person name="Mo W."/>
            <person name="Hu G."/>
            <person name="Li W."/>
            <person name="Zhao G."/>
            <person name="Zhu H."/>
            <person name="Hu X."/>
            <person name="Ji K."/>
            <person name="Xiang X."/>
            <person name="Song Q."/>
            <person name="Yuan D."/>
            <person name="Jin S."/>
            <person name="Zhang L."/>
        </authorList>
    </citation>
    <scope>NUCLEOTIDE SEQUENCE [LARGE SCALE GENOMIC DNA]</scope>
    <source>
        <strain evidence="1">SQ_2022a</strain>
    </source>
</reference>
<dbReference type="EMBL" id="CM045761">
    <property type="protein sequence ID" value="KAI8015161.1"/>
    <property type="molecule type" value="Genomic_DNA"/>
</dbReference>
<gene>
    <name evidence="1" type="ORF">LOK49_LG05G03428</name>
</gene>
<comment type="caution">
    <text evidence="1">The sequence shown here is derived from an EMBL/GenBank/DDBJ whole genome shotgun (WGS) entry which is preliminary data.</text>
</comment>